<feature type="region of interest" description="Disordered" evidence="1">
    <location>
        <begin position="175"/>
        <end position="203"/>
    </location>
</feature>
<evidence type="ECO:0000256" key="2">
    <source>
        <dbReference type="SAM" id="Phobius"/>
    </source>
</evidence>
<feature type="compositionally biased region" description="Polar residues" evidence="1">
    <location>
        <begin position="182"/>
        <end position="192"/>
    </location>
</feature>
<evidence type="ECO:0000313" key="3">
    <source>
        <dbReference type="EMBL" id="CAB3790002.1"/>
    </source>
</evidence>
<keyword evidence="2" id="KW-1133">Transmembrane helix</keyword>
<gene>
    <name evidence="3" type="ORF">LMG28138_02892</name>
</gene>
<keyword evidence="4" id="KW-1185">Reference proteome</keyword>
<dbReference type="AlphaFoldDB" id="A0A6S7CHE5"/>
<reference evidence="3 4" key="1">
    <citation type="submission" date="2020-04" db="EMBL/GenBank/DDBJ databases">
        <authorList>
            <person name="De Canck E."/>
        </authorList>
    </citation>
    <scope>NUCLEOTIDE SEQUENCE [LARGE SCALE GENOMIC DNA]</scope>
    <source>
        <strain evidence="3 4">LMG 28138</strain>
    </source>
</reference>
<proteinExistence type="predicted"/>
<keyword evidence="2" id="KW-0812">Transmembrane</keyword>
<protein>
    <recommendedName>
        <fullName evidence="5">Type II secretion system protein</fullName>
    </recommendedName>
</protein>
<dbReference type="EMBL" id="CADIKM010000012">
    <property type="protein sequence ID" value="CAB3790002.1"/>
    <property type="molecule type" value="Genomic_DNA"/>
</dbReference>
<organism evidence="3 4">
    <name type="scientific">Pararobbsia alpina</name>
    <dbReference type="NCBI Taxonomy" id="621374"/>
    <lineage>
        <taxon>Bacteria</taxon>
        <taxon>Pseudomonadati</taxon>
        <taxon>Pseudomonadota</taxon>
        <taxon>Betaproteobacteria</taxon>
        <taxon>Burkholderiales</taxon>
        <taxon>Burkholderiaceae</taxon>
        <taxon>Pararobbsia</taxon>
    </lineage>
</organism>
<sequence>MNVAGRTSHAGQRPRSSTTREDGLVMLALLIALMLVSIALLGALDVWSLERQRERERQLLFAGDQYRLAILRYYRAGRVLPASIDDLLNDTRFPMPMHHLRRAWVDPVTGQNDWVLMRQGDRIYGVYSSSTAAPIKLAGFPRQYEDFDKQPTYGGWRFFYLPPVVKNYVNSDPSATPAKPATTFNPMNSQLPSFSGSGLGGSR</sequence>
<dbReference type="Proteomes" id="UP000494115">
    <property type="component" value="Unassembled WGS sequence"/>
</dbReference>
<evidence type="ECO:0000313" key="4">
    <source>
        <dbReference type="Proteomes" id="UP000494115"/>
    </source>
</evidence>
<feature type="transmembrane region" description="Helical" evidence="2">
    <location>
        <begin position="24"/>
        <end position="47"/>
    </location>
</feature>
<evidence type="ECO:0008006" key="5">
    <source>
        <dbReference type="Google" id="ProtNLM"/>
    </source>
</evidence>
<keyword evidence="2" id="KW-0472">Membrane</keyword>
<accession>A0A6S7CHE5</accession>
<evidence type="ECO:0000256" key="1">
    <source>
        <dbReference type="SAM" id="MobiDB-lite"/>
    </source>
</evidence>
<name>A0A6S7CHE5_9BURK</name>
<dbReference type="RefSeq" id="WP_175105448.1">
    <property type="nucleotide sequence ID" value="NZ_CADIKM010000012.1"/>
</dbReference>